<dbReference type="Proteomes" id="UP000327148">
    <property type="component" value="Unassembled WGS sequence"/>
</dbReference>
<evidence type="ECO:0000256" key="1">
    <source>
        <dbReference type="SAM" id="MobiDB-lite"/>
    </source>
</evidence>
<sequence>MTKNKLYQLLNQTQMPLSDYPQDDLSDDQKDQLYAQFKASIGSQKSKVPQLILGLGLVAALALAVLSPWGQQASASVKSLIDTSHFSLSASQGNLDGQTYPVGQLIDMGDHRVKLEDALLDEESVTASFLVESPQALTVEDTYDFVGMAIAVNGETTRISSAAGSSRLLANGLYQMTMTYRFDKPLQLQADNQIYLQISGLVKNIQEVISMTDAAFDLSGRPEDLNGGSRYINLDHSAPKDPDQVQIQALKLHPLKTQIQALIPEKDAQNSLIEADLILPDGRRQSLTGASDMIPSTSPGMVAFHSNFDFSSATSDDLTYEDLLQQESLQVQLFKIPLPESSGKMDASQRHTLGEPVTLDLDKKD</sequence>
<evidence type="ECO:0000256" key="2">
    <source>
        <dbReference type="SAM" id="Phobius"/>
    </source>
</evidence>
<evidence type="ECO:0000313" key="4">
    <source>
        <dbReference type="Proteomes" id="UP000327148"/>
    </source>
</evidence>
<dbReference type="OrthoDB" id="2136377at2"/>
<organism evidence="3 4">
    <name type="scientific">Aerococcus sanguinicola</name>
    <dbReference type="NCBI Taxonomy" id="119206"/>
    <lineage>
        <taxon>Bacteria</taxon>
        <taxon>Bacillati</taxon>
        <taxon>Bacillota</taxon>
        <taxon>Bacilli</taxon>
        <taxon>Lactobacillales</taxon>
        <taxon>Aerococcaceae</taxon>
        <taxon>Aerococcus</taxon>
    </lineage>
</organism>
<evidence type="ECO:0008006" key="5">
    <source>
        <dbReference type="Google" id="ProtNLM"/>
    </source>
</evidence>
<evidence type="ECO:0000313" key="3">
    <source>
        <dbReference type="EMBL" id="KAA9301780.1"/>
    </source>
</evidence>
<dbReference type="AlphaFoldDB" id="A0A5N1GT13"/>
<keyword evidence="2" id="KW-1133">Transmembrane helix</keyword>
<protein>
    <recommendedName>
        <fullName evidence="5">DUF4179 domain-containing protein</fullName>
    </recommendedName>
</protein>
<feature type="transmembrane region" description="Helical" evidence="2">
    <location>
        <begin position="51"/>
        <end position="70"/>
    </location>
</feature>
<keyword evidence="2" id="KW-0472">Membrane</keyword>
<dbReference type="RefSeq" id="WP_070626029.1">
    <property type="nucleotide sequence ID" value="NZ_VYWO01000001.1"/>
</dbReference>
<keyword evidence="2" id="KW-0812">Transmembrane</keyword>
<gene>
    <name evidence="3" type="ORF">F6I03_00825</name>
</gene>
<name>A0A5N1GT13_9LACT</name>
<proteinExistence type="predicted"/>
<dbReference type="EMBL" id="VYWO01000001">
    <property type="protein sequence ID" value="KAA9301780.1"/>
    <property type="molecule type" value="Genomic_DNA"/>
</dbReference>
<reference evidence="3 4" key="1">
    <citation type="submission" date="2019-09" db="EMBL/GenBank/DDBJ databases">
        <title>Draft genome sequence assemblies of isolates from the urinary tract.</title>
        <authorList>
            <person name="Mores C.R."/>
            <person name="Putonti C."/>
            <person name="Wolfe A.J."/>
        </authorList>
    </citation>
    <scope>NUCLEOTIDE SEQUENCE [LARGE SCALE GENOMIC DNA]</scope>
    <source>
        <strain evidence="3 4">UMB623</strain>
    </source>
</reference>
<comment type="caution">
    <text evidence="3">The sequence shown here is derived from an EMBL/GenBank/DDBJ whole genome shotgun (WGS) entry which is preliminary data.</text>
</comment>
<accession>A0A5N1GT13</accession>
<feature type="region of interest" description="Disordered" evidence="1">
    <location>
        <begin position="340"/>
        <end position="365"/>
    </location>
</feature>